<proteinExistence type="predicted"/>
<name>A0A0K2V1R1_LEPSM</name>
<evidence type="ECO:0000313" key="1">
    <source>
        <dbReference type="EMBL" id="CDW44409.1"/>
    </source>
</evidence>
<reference evidence="1" key="1">
    <citation type="submission" date="2014-05" db="EMBL/GenBank/DDBJ databases">
        <authorList>
            <person name="Chronopoulou M."/>
        </authorList>
    </citation>
    <scope>NUCLEOTIDE SEQUENCE</scope>
    <source>
        <tissue evidence="1">Whole organism</tissue>
    </source>
</reference>
<organism evidence="1">
    <name type="scientific">Lepeophtheirus salmonis</name>
    <name type="common">Salmon louse</name>
    <name type="synonym">Caligus salmonis</name>
    <dbReference type="NCBI Taxonomy" id="72036"/>
    <lineage>
        <taxon>Eukaryota</taxon>
        <taxon>Metazoa</taxon>
        <taxon>Ecdysozoa</taxon>
        <taxon>Arthropoda</taxon>
        <taxon>Crustacea</taxon>
        <taxon>Multicrustacea</taxon>
        <taxon>Hexanauplia</taxon>
        <taxon>Copepoda</taxon>
        <taxon>Siphonostomatoida</taxon>
        <taxon>Caligidae</taxon>
        <taxon>Lepeophtheirus</taxon>
    </lineage>
</organism>
<protein>
    <submittedName>
        <fullName evidence="1">Uncharacterized protein</fullName>
    </submittedName>
</protein>
<accession>A0A0K2V1R1</accession>
<dbReference type="AlphaFoldDB" id="A0A0K2V1R1"/>
<dbReference type="EMBL" id="HACA01027048">
    <property type="protein sequence ID" value="CDW44409.1"/>
    <property type="molecule type" value="Transcribed_RNA"/>
</dbReference>
<sequence length="92" mass="10376">MACCGPSVFCGSCHLNHCCTDFHYPHHRMHCGSSRFGCHGNCCSLATCHGLSHAVNSAIAERNHYRNLESYHRSLSQSYHHRAASIQRHFSF</sequence>